<comment type="similarity">
    <text evidence="4">Belongs to the FKBP-type PPIase family.</text>
</comment>
<evidence type="ECO:0000256" key="1">
    <source>
        <dbReference type="ARBA" id="ARBA00000971"/>
    </source>
</evidence>
<evidence type="ECO:0000256" key="4">
    <source>
        <dbReference type="PIRNR" id="PIRNR001473"/>
    </source>
</evidence>
<gene>
    <name evidence="8" type="ORF">GPECTOR_11g195</name>
</gene>
<feature type="compositionally biased region" description="Basic and acidic residues" evidence="6">
    <location>
        <begin position="299"/>
        <end position="325"/>
    </location>
</feature>
<name>A0A150GPI7_GONPE</name>
<dbReference type="PANTHER" id="PTHR43811:SF19">
    <property type="entry name" value="39 KDA FK506-BINDING NUCLEAR PROTEIN"/>
    <property type="match status" value="1"/>
</dbReference>
<dbReference type="PIRSF" id="PIRSF001473">
    <property type="entry name" value="FK506-bp_FPR3"/>
    <property type="match status" value="1"/>
</dbReference>
<feature type="compositionally biased region" description="Low complexity" evidence="6">
    <location>
        <begin position="275"/>
        <end position="286"/>
    </location>
</feature>
<feature type="compositionally biased region" description="Low complexity" evidence="6">
    <location>
        <begin position="249"/>
        <end position="263"/>
    </location>
</feature>
<comment type="catalytic activity">
    <reaction evidence="1 4 5">
        <text>[protein]-peptidylproline (omega=180) = [protein]-peptidylproline (omega=0)</text>
        <dbReference type="Rhea" id="RHEA:16237"/>
        <dbReference type="Rhea" id="RHEA-COMP:10747"/>
        <dbReference type="Rhea" id="RHEA-COMP:10748"/>
        <dbReference type="ChEBI" id="CHEBI:83833"/>
        <dbReference type="ChEBI" id="CHEBI:83834"/>
        <dbReference type="EC" id="5.2.1.8"/>
    </reaction>
</comment>
<feature type="region of interest" description="Disordered" evidence="6">
    <location>
        <begin position="93"/>
        <end position="355"/>
    </location>
</feature>
<feature type="domain" description="PPIase FKBP-type" evidence="7">
    <location>
        <begin position="355"/>
        <end position="442"/>
    </location>
</feature>
<keyword evidence="9" id="KW-1185">Reference proteome</keyword>
<organism evidence="8 9">
    <name type="scientific">Gonium pectorale</name>
    <name type="common">Green alga</name>
    <dbReference type="NCBI Taxonomy" id="33097"/>
    <lineage>
        <taxon>Eukaryota</taxon>
        <taxon>Viridiplantae</taxon>
        <taxon>Chlorophyta</taxon>
        <taxon>core chlorophytes</taxon>
        <taxon>Chlorophyceae</taxon>
        <taxon>CS clade</taxon>
        <taxon>Chlamydomonadales</taxon>
        <taxon>Volvocaceae</taxon>
        <taxon>Gonium</taxon>
    </lineage>
</organism>
<comment type="caution">
    <text evidence="8">The sequence shown here is derived from an EMBL/GenBank/DDBJ whole genome shotgun (WGS) entry which is preliminary data.</text>
</comment>
<feature type="compositionally biased region" description="Acidic residues" evidence="6">
    <location>
        <begin position="100"/>
        <end position="114"/>
    </location>
</feature>
<evidence type="ECO:0000313" key="8">
    <source>
        <dbReference type="EMBL" id="KXZ51749.1"/>
    </source>
</evidence>
<dbReference type="PROSITE" id="PS50059">
    <property type="entry name" value="FKBP_PPIASE"/>
    <property type="match status" value="1"/>
</dbReference>
<dbReference type="GO" id="GO:0005634">
    <property type="term" value="C:nucleus"/>
    <property type="evidence" value="ECO:0007669"/>
    <property type="project" value="UniProtKB-ARBA"/>
</dbReference>
<keyword evidence="2 4" id="KW-0697">Rotamase</keyword>
<dbReference type="SUPFAM" id="SSF54534">
    <property type="entry name" value="FKBP-like"/>
    <property type="match status" value="1"/>
</dbReference>
<evidence type="ECO:0000313" key="9">
    <source>
        <dbReference type="Proteomes" id="UP000075714"/>
    </source>
</evidence>
<dbReference type="SUPFAM" id="SSF69203">
    <property type="entry name" value="Nucleoplasmin-like core domain"/>
    <property type="match status" value="1"/>
</dbReference>
<dbReference type="EC" id="5.2.1.8" evidence="4"/>
<dbReference type="InterPro" id="IPR041232">
    <property type="entry name" value="NPL"/>
</dbReference>
<evidence type="ECO:0000256" key="5">
    <source>
        <dbReference type="PROSITE-ProRule" id="PRU00277"/>
    </source>
</evidence>
<dbReference type="EMBL" id="LSYV01000012">
    <property type="protein sequence ID" value="KXZ51749.1"/>
    <property type="molecule type" value="Genomic_DNA"/>
</dbReference>
<feature type="compositionally biased region" description="Acidic residues" evidence="6">
    <location>
        <begin position="125"/>
        <end position="166"/>
    </location>
</feature>
<dbReference type="FunFam" id="3.10.50.40:FF:000006">
    <property type="entry name" value="Peptidyl-prolyl cis-trans isomerase"/>
    <property type="match status" value="1"/>
</dbReference>
<reference evidence="9" key="1">
    <citation type="journal article" date="2016" name="Nat. Commun.">
        <title>The Gonium pectorale genome demonstrates co-option of cell cycle regulation during the evolution of multicellularity.</title>
        <authorList>
            <person name="Hanschen E.R."/>
            <person name="Marriage T.N."/>
            <person name="Ferris P.J."/>
            <person name="Hamaji T."/>
            <person name="Toyoda A."/>
            <person name="Fujiyama A."/>
            <person name="Neme R."/>
            <person name="Noguchi H."/>
            <person name="Minakuchi Y."/>
            <person name="Suzuki M."/>
            <person name="Kawai-Toyooka H."/>
            <person name="Smith D.R."/>
            <person name="Sparks H."/>
            <person name="Anderson J."/>
            <person name="Bakaric R."/>
            <person name="Luria V."/>
            <person name="Karger A."/>
            <person name="Kirschner M.W."/>
            <person name="Durand P.M."/>
            <person name="Michod R.E."/>
            <person name="Nozaki H."/>
            <person name="Olson B.J."/>
        </authorList>
    </citation>
    <scope>NUCLEOTIDE SEQUENCE [LARGE SCALE GENOMIC DNA]</scope>
    <source>
        <strain evidence="9">NIES-2863</strain>
    </source>
</reference>
<dbReference type="InterPro" id="IPR046357">
    <property type="entry name" value="PPIase_dom_sf"/>
</dbReference>
<accession>A0A150GPI7</accession>
<evidence type="ECO:0000256" key="2">
    <source>
        <dbReference type="ARBA" id="ARBA00023110"/>
    </source>
</evidence>
<dbReference type="Gene3D" id="3.10.50.40">
    <property type="match status" value="1"/>
</dbReference>
<dbReference type="AlphaFoldDB" id="A0A150GPI7"/>
<dbReference type="GO" id="GO:0003755">
    <property type="term" value="F:peptidyl-prolyl cis-trans isomerase activity"/>
    <property type="evidence" value="ECO:0007669"/>
    <property type="project" value="UniProtKB-KW"/>
</dbReference>
<proteinExistence type="inferred from homology"/>
<dbReference type="PANTHER" id="PTHR43811">
    <property type="entry name" value="FKBP-TYPE PEPTIDYL-PROLYL CIS-TRANS ISOMERASE FKPA"/>
    <property type="match status" value="1"/>
</dbReference>
<dbReference type="Pfam" id="PF17800">
    <property type="entry name" value="NPL"/>
    <property type="match status" value="1"/>
</dbReference>
<dbReference type="InterPro" id="IPR023566">
    <property type="entry name" value="PPIase_Fpr3/Fpr4-like"/>
</dbReference>
<dbReference type="STRING" id="33097.A0A150GPI7"/>
<feature type="compositionally biased region" description="Acidic residues" evidence="6">
    <location>
        <begin position="208"/>
        <end position="247"/>
    </location>
</feature>
<dbReference type="OrthoDB" id="1902587at2759"/>
<evidence type="ECO:0000256" key="3">
    <source>
        <dbReference type="ARBA" id="ARBA00023235"/>
    </source>
</evidence>
<evidence type="ECO:0000259" key="7">
    <source>
        <dbReference type="PROSITE" id="PS50059"/>
    </source>
</evidence>
<sequence length="442" mass="48229">MAFWGVVVKPGKHETFVPPPEDWNLHLSQATLEPTVPEGKRVAITVKSDPEEEPLIICTLTAGRTDTVLLDLFFSQYTEFSVMGEFPVHLTGYYTPAQNPDDDEGDEGEDEEYEPGALGFPIGQGDEDGDEDEDEDEDDDDDDDLEGLDEDEDEDEDAMDGGDDEMFGYPAMLAAAARRKKPHVVIEDVTEEEAKKGKAAAKAAVQADADDDDEEDDEEEEGEEEEDDEEEGEDEDEDEEDEDEEEAAPAKGAKKGAQAAAGKRPANGQAANGVAKAEQQPAKKQAVGQQTPQPAPAPKAKDVKPEAKKEAKQEPPKPKQEEPKPGKKNIRRHPNGFEVEDVTMGPPKGKLAKPGSKVHVRYTGRLKQNGKVFDKSGNKPFQFRLGVGEVIKGWDLGVEGMRVGDKRRLVIPPQLAYGSSGVRGTIPPNATLEFDVELVDVK</sequence>
<evidence type="ECO:0000256" key="6">
    <source>
        <dbReference type="SAM" id="MobiDB-lite"/>
    </source>
</evidence>
<dbReference type="InterPro" id="IPR001179">
    <property type="entry name" value="PPIase_FKBP_dom"/>
</dbReference>
<dbReference type="Proteomes" id="UP000075714">
    <property type="component" value="Unassembled WGS sequence"/>
</dbReference>
<protein>
    <recommendedName>
        <fullName evidence="4">FK506-binding protein</fullName>
        <ecNumber evidence="4">5.2.1.8</ecNumber>
    </recommendedName>
</protein>
<dbReference type="Pfam" id="PF00254">
    <property type="entry name" value="FKBP_C"/>
    <property type="match status" value="1"/>
</dbReference>
<dbReference type="Gene3D" id="2.60.120.340">
    <property type="entry name" value="Nucleoplasmin core domain"/>
    <property type="match status" value="1"/>
</dbReference>
<keyword evidence="3 4" id="KW-0413">Isomerase</keyword>
<dbReference type="InterPro" id="IPR036824">
    <property type="entry name" value="Nucleoplasmin_core_dom_sf"/>
</dbReference>